<dbReference type="Gene3D" id="3.40.50.970">
    <property type="match status" value="2"/>
</dbReference>
<dbReference type="InterPro" id="IPR011766">
    <property type="entry name" value="TPP_enzyme_TPP-bd"/>
</dbReference>
<proteinExistence type="inferred from homology"/>
<evidence type="ECO:0000256" key="2">
    <source>
        <dbReference type="ARBA" id="ARBA00023052"/>
    </source>
</evidence>
<dbReference type="AlphaFoldDB" id="A0A3M6Z0B1"/>
<evidence type="ECO:0000313" key="7">
    <source>
        <dbReference type="EMBL" id="RMY08765.1"/>
    </source>
</evidence>
<dbReference type="GO" id="GO:0050660">
    <property type="term" value="F:flavin adenine dinucleotide binding"/>
    <property type="evidence" value="ECO:0007669"/>
    <property type="project" value="TreeGrafter"/>
</dbReference>
<dbReference type="FunFam" id="3.40.50.970:FF:000007">
    <property type="entry name" value="Acetolactate synthase"/>
    <property type="match status" value="1"/>
</dbReference>
<dbReference type="GO" id="GO:0030976">
    <property type="term" value="F:thiamine pyrophosphate binding"/>
    <property type="evidence" value="ECO:0007669"/>
    <property type="project" value="InterPro"/>
</dbReference>
<dbReference type="Pfam" id="PF02776">
    <property type="entry name" value="TPP_enzyme_N"/>
    <property type="match status" value="1"/>
</dbReference>
<name>A0A3M6Z0B1_HORWE</name>
<dbReference type="InterPro" id="IPR012782">
    <property type="entry name" value="Acetolactate_synth_catblc"/>
</dbReference>
<dbReference type="EMBL" id="QWIK01000297">
    <property type="protein sequence ID" value="RMY08765.1"/>
    <property type="molecule type" value="Genomic_DNA"/>
</dbReference>
<comment type="similarity">
    <text evidence="1 3">Belongs to the TPP enzyme family.</text>
</comment>
<comment type="caution">
    <text evidence="7">The sequence shown here is derived from an EMBL/GenBank/DDBJ whole genome shotgun (WGS) entry which is preliminary data.</text>
</comment>
<feature type="domain" description="Thiamine pyrophosphate enzyme N-terminal TPP-binding" evidence="6">
    <location>
        <begin position="62"/>
        <end position="172"/>
    </location>
</feature>
<dbReference type="InterPro" id="IPR012000">
    <property type="entry name" value="Thiamin_PyroP_enz_cen_dom"/>
</dbReference>
<gene>
    <name evidence="7" type="ORF">D0868_04617</name>
</gene>
<evidence type="ECO:0000256" key="1">
    <source>
        <dbReference type="ARBA" id="ARBA00007812"/>
    </source>
</evidence>
<dbReference type="SUPFAM" id="SSF52518">
    <property type="entry name" value="Thiamin diphosphate-binding fold (THDP-binding)"/>
    <property type="match status" value="2"/>
</dbReference>
<dbReference type="InterPro" id="IPR045229">
    <property type="entry name" value="TPP_enz"/>
</dbReference>
<evidence type="ECO:0000259" key="6">
    <source>
        <dbReference type="Pfam" id="PF02776"/>
    </source>
</evidence>
<dbReference type="NCBIfam" id="TIGR02418">
    <property type="entry name" value="acolac_catab"/>
    <property type="match status" value="1"/>
</dbReference>
<dbReference type="PANTHER" id="PTHR18968:SF129">
    <property type="entry name" value="ACETOLACTATE SYNTHASE"/>
    <property type="match status" value="1"/>
</dbReference>
<dbReference type="Proteomes" id="UP000282582">
    <property type="component" value="Unassembled WGS sequence"/>
</dbReference>
<dbReference type="GO" id="GO:0003984">
    <property type="term" value="F:acetolactate synthase activity"/>
    <property type="evidence" value="ECO:0007669"/>
    <property type="project" value="InterPro"/>
</dbReference>
<dbReference type="CDD" id="cd07035">
    <property type="entry name" value="TPP_PYR_POX_like"/>
    <property type="match status" value="1"/>
</dbReference>
<evidence type="ECO:0000259" key="5">
    <source>
        <dbReference type="Pfam" id="PF02775"/>
    </source>
</evidence>
<evidence type="ECO:0000259" key="4">
    <source>
        <dbReference type="Pfam" id="PF00205"/>
    </source>
</evidence>
<accession>A0A3M6Z0B1</accession>
<dbReference type="SUPFAM" id="SSF52467">
    <property type="entry name" value="DHS-like NAD/FAD-binding domain"/>
    <property type="match status" value="1"/>
</dbReference>
<dbReference type="Pfam" id="PF02775">
    <property type="entry name" value="TPP_enzyme_C"/>
    <property type="match status" value="1"/>
</dbReference>
<sequence>MAPKSVATWFAAYDSRVRSADVEVKSGSDPAASDHAKLALLGPSLSRLHDSLTAMPGENEQQVAHIIVESLYRAGVKVVFGIPGAKVDAIFDTLEDHPEIKLIICRHEQNAAFMAAAVGRITGIPGVCMATSGPGGGNLTTGLMTANTEGDPVVAIVGSVPRLLSTKHTHQSMPTLEILGPTSKFSQNVEVEDQAAEVVLAAFRSAQTSPKGSCVVSIPMDVASGKSKITAFPSEAYKAPRFGSAPPQELEQVASMIDRAKLPVLFLGQRASSAIVVGAVREFLKKHPIAVVETFQAAGAVPEELAQHVFFGRVGIFRNQTGDRLIAQSDLIITLGYDPFEYDASAWNPEGKAKIVHVDYTSCDFGAHYHPEVELLGSVKENVLALSERVKHVTNPAEHEFTKNLSKELVAWKEEKIDSAKGHGLVHPLQFIHTLQSRTSKDTTVTVDVGTVYIYMMRYFFSYEPRRLLCSNGQQTLGVGMPWAIAASLTQDPPCSQKVISLSGDGGFMFSSQELSTAVQQGCNITHFIWNDEAYNMVEFQEEMKYGRSSGIHLGGVDFAKYAEAFGGKGFNMNSSSEIESVMDAALAHTGLSIVNVKIDYSQVKDLAANLIKDSVG</sequence>
<dbReference type="InterPro" id="IPR029035">
    <property type="entry name" value="DHS-like_NAD/FAD-binding_dom"/>
</dbReference>
<dbReference type="GO" id="GO:0009099">
    <property type="term" value="P:L-valine biosynthetic process"/>
    <property type="evidence" value="ECO:0007669"/>
    <property type="project" value="TreeGrafter"/>
</dbReference>
<dbReference type="NCBIfam" id="NF006378">
    <property type="entry name" value="PRK08617.1"/>
    <property type="match status" value="1"/>
</dbReference>
<feature type="domain" description="Thiamine pyrophosphate enzyme TPP-binding" evidence="5">
    <location>
        <begin position="448"/>
        <end position="597"/>
    </location>
</feature>
<dbReference type="VEuPathDB" id="FungiDB:BTJ68_05408"/>
<keyword evidence="2 3" id="KW-0786">Thiamine pyrophosphate</keyword>
<dbReference type="Gene3D" id="3.40.50.1220">
    <property type="entry name" value="TPP-binding domain"/>
    <property type="match status" value="1"/>
</dbReference>
<dbReference type="Pfam" id="PF00205">
    <property type="entry name" value="TPP_enzyme_M"/>
    <property type="match status" value="1"/>
</dbReference>
<evidence type="ECO:0000256" key="3">
    <source>
        <dbReference type="RuleBase" id="RU362132"/>
    </source>
</evidence>
<dbReference type="GO" id="GO:0005948">
    <property type="term" value="C:acetolactate synthase complex"/>
    <property type="evidence" value="ECO:0007669"/>
    <property type="project" value="TreeGrafter"/>
</dbReference>
<feature type="domain" description="Thiamine pyrophosphate enzyme central" evidence="4">
    <location>
        <begin position="250"/>
        <end position="384"/>
    </location>
</feature>
<dbReference type="GO" id="GO:0009097">
    <property type="term" value="P:isoleucine biosynthetic process"/>
    <property type="evidence" value="ECO:0007669"/>
    <property type="project" value="TreeGrafter"/>
</dbReference>
<dbReference type="GO" id="GO:0000287">
    <property type="term" value="F:magnesium ion binding"/>
    <property type="evidence" value="ECO:0007669"/>
    <property type="project" value="InterPro"/>
</dbReference>
<reference evidence="7 8" key="1">
    <citation type="journal article" date="2018" name="BMC Genomics">
        <title>Genomic evidence for intraspecific hybridization in a clonal and extremely halotolerant yeast.</title>
        <authorList>
            <person name="Gostincar C."/>
            <person name="Stajich J.E."/>
            <person name="Zupancic J."/>
            <person name="Zalar P."/>
            <person name="Gunde-Cimerman N."/>
        </authorList>
    </citation>
    <scope>NUCLEOTIDE SEQUENCE [LARGE SCALE GENOMIC DNA]</scope>
    <source>
        <strain evidence="7 8">EXF-6654</strain>
    </source>
</reference>
<dbReference type="InterPro" id="IPR029061">
    <property type="entry name" value="THDP-binding"/>
</dbReference>
<organism evidence="7 8">
    <name type="scientific">Hortaea werneckii</name>
    <name type="common">Black yeast</name>
    <name type="synonym">Cladosporium werneckii</name>
    <dbReference type="NCBI Taxonomy" id="91943"/>
    <lineage>
        <taxon>Eukaryota</taxon>
        <taxon>Fungi</taxon>
        <taxon>Dikarya</taxon>
        <taxon>Ascomycota</taxon>
        <taxon>Pezizomycotina</taxon>
        <taxon>Dothideomycetes</taxon>
        <taxon>Dothideomycetidae</taxon>
        <taxon>Mycosphaerellales</taxon>
        <taxon>Teratosphaeriaceae</taxon>
        <taxon>Hortaea</taxon>
    </lineage>
</organism>
<dbReference type="InterPro" id="IPR012001">
    <property type="entry name" value="Thiamin_PyroP_enz_TPP-bd_dom"/>
</dbReference>
<protein>
    <submittedName>
        <fullName evidence="7">Uncharacterized protein</fullName>
    </submittedName>
</protein>
<evidence type="ECO:0000313" key="8">
    <source>
        <dbReference type="Proteomes" id="UP000282582"/>
    </source>
</evidence>
<dbReference type="PANTHER" id="PTHR18968">
    <property type="entry name" value="THIAMINE PYROPHOSPHATE ENZYMES"/>
    <property type="match status" value="1"/>
</dbReference>
<dbReference type="GO" id="GO:0034077">
    <property type="term" value="P:butanediol metabolic process"/>
    <property type="evidence" value="ECO:0007669"/>
    <property type="project" value="InterPro"/>
</dbReference>